<evidence type="ECO:0000313" key="2">
    <source>
        <dbReference type="EMBL" id="GAA4460027.1"/>
    </source>
</evidence>
<gene>
    <name evidence="2" type="ORF">GCM10023156_40420</name>
</gene>
<dbReference type="Proteomes" id="UP001500840">
    <property type="component" value="Unassembled WGS sequence"/>
</dbReference>
<dbReference type="SUPFAM" id="SSF109854">
    <property type="entry name" value="DinB/YfiT-like putative metalloenzymes"/>
    <property type="match status" value="1"/>
</dbReference>
<keyword evidence="3" id="KW-1185">Reference proteome</keyword>
<dbReference type="InterPro" id="IPR034660">
    <property type="entry name" value="DinB/YfiT-like"/>
</dbReference>
<accession>A0ABP8N271</accession>
<reference evidence="3" key="1">
    <citation type="journal article" date="2019" name="Int. J. Syst. Evol. Microbiol.">
        <title>The Global Catalogue of Microorganisms (GCM) 10K type strain sequencing project: providing services to taxonomists for standard genome sequencing and annotation.</title>
        <authorList>
            <consortium name="The Broad Institute Genomics Platform"/>
            <consortium name="The Broad Institute Genome Sequencing Center for Infectious Disease"/>
            <person name="Wu L."/>
            <person name="Ma J."/>
        </authorList>
    </citation>
    <scope>NUCLEOTIDE SEQUENCE [LARGE SCALE GENOMIC DNA]</scope>
    <source>
        <strain evidence="3">JCM 17759</strain>
    </source>
</reference>
<dbReference type="EMBL" id="BAABGA010000049">
    <property type="protein sequence ID" value="GAA4460027.1"/>
    <property type="molecule type" value="Genomic_DNA"/>
</dbReference>
<sequence>MQGKDAIRSAMKLSDMVYRGYMGDLDDSELLRRPSEGCNHIAWQTGHLISSEVSLVESIAPGKAYALPEGFAEAHAKDKADSDDASAFLGRDEYFALWDKVRAATLEAIDGMSDEDLDAESPEHFRGFCPTVGDVVMLISTHPLMHAGQLVPLRRKLGKPVLF</sequence>
<dbReference type="Gene3D" id="1.20.120.450">
    <property type="entry name" value="dinb family like domain"/>
    <property type="match status" value="1"/>
</dbReference>
<protein>
    <submittedName>
        <fullName evidence="2">DinB family protein</fullName>
    </submittedName>
</protein>
<evidence type="ECO:0000313" key="3">
    <source>
        <dbReference type="Proteomes" id="UP001500840"/>
    </source>
</evidence>
<organism evidence="2 3">
    <name type="scientific">Novipirellula rosea</name>
    <dbReference type="NCBI Taxonomy" id="1031540"/>
    <lineage>
        <taxon>Bacteria</taxon>
        <taxon>Pseudomonadati</taxon>
        <taxon>Planctomycetota</taxon>
        <taxon>Planctomycetia</taxon>
        <taxon>Pirellulales</taxon>
        <taxon>Pirellulaceae</taxon>
        <taxon>Novipirellula</taxon>
    </lineage>
</organism>
<dbReference type="RefSeq" id="WP_339942080.1">
    <property type="nucleotide sequence ID" value="NZ_BAABGA010000049.1"/>
</dbReference>
<proteinExistence type="predicted"/>
<dbReference type="Pfam" id="PF12867">
    <property type="entry name" value="DinB_2"/>
    <property type="match status" value="1"/>
</dbReference>
<dbReference type="InterPro" id="IPR024775">
    <property type="entry name" value="DinB-like"/>
</dbReference>
<feature type="domain" description="DinB-like" evidence="1">
    <location>
        <begin position="17"/>
        <end position="150"/>
    </location>
</feature>
<name>A0ABP8N271_9BACT</name>
<comment type="caution">
    <text evidence="2">The sequence shown here is derived from an EMBL/GenBank/DDBJ whole genome shotgun (WGS) entry which is preliminary data.</text>
</comment>
<evidence type="ECO:0000259" key="1">
    <source>
        <dbReference type="Pfam" id="PF12867"/>
    </source>
</evidence>